<comment type="caution">
    <text evidence="1">The sequence shown here is derived from an EMBL/GenBank/DDBJ whole genome shotgun (WGS) entry which is preliminary data.</text>
</comment>
<proteinExistence type="predicted"/>
<evidence type="ECO:0000313" key="1">
    <source>
        <dbReference type="EMBL" id="TCJ29926.1"/>
    </source>
</evidence>
<sequence>MHPVVRRQITRSATVAVLLGTAVLAGCGDEKPQAVVSPSPADMKPTVTVELARGIYKENDPGGEQKPLVSTSDAKCIGTDLMTKFSVQDLMNVGVLDNTYVYANAPMSAPVDVAEKWIASFDACLDLDAYMLGVTRAGVQTVAPKYGKSDADWAKVATCVGKADPAAAHDVMLSQLTAKLTDNAATKSFIDCVKIAYPDVSF</sequence>
<dbReference type="Proteomes" id="UP000295453">
    <property type="component" value="Unassembled WGS sequence"/>
</dbReference>
<dbReference type="OrthoDB" id="9843574at2"/>
<protein>
    <submittedName>
        <fullName evidence="1">Uncharacterized protein</fullName>
    </submittedName>
</protein>
<dbReference type="PROSITE" id="PS51257">
    <property type="entry name" value="PROKAR_LIPOPROTEIN"/>
    <property type="match status" value="1"/>
</dbReference>
<keyword evidence="2" id="KW-1185">Reference proteome</keyword>
<dbReference type="RefSeq" id="WP_131582331.1">
    <property type="nucleotide sequence ID" value="NZ_SJZJ01000007.1"/>
</dbReference>
<dbReference type="AlphaFoldDB" id="A0A4R1CIG3"/>
<dbReference type="EMBL" id="SJZJ01000007">
    <property type="protein sequence ID" value="TCJ29926.1"/>
    <property type="molecule type" value="Genomic_DNA"/>
</dbReference>
<gene>
    <name evidence="1" type="ORF">EPD65_06415</name>
</gene>
<accession>A0A4R1CIG3</accession>
<name>A0A4R1CIG3_9ACTN</name>
<evidence type="ECO:0000313" key="2">
    <source>
        <dbReference type="Proteomes" id="UP000295453"/>
    </source>
</evidence>
<reference evidence="1 2" key="1">
    <citation type="submission" date="2019-03" db="EMBL/GenBank/DDBJ databases">
        <authorList>
            <person name="Kim M.K.M."/>
        </authorList>
    </citation>
    <scope>NUCLEOTIDE SEQUENCE [LARGE SCALE GENOMIC DNA]</scope>
    <source>
        <strain evidence="1 2">18JY15-6</strain>
    </source>
</reference>
<organism evidence="1 2">
    <name type="scientific">Nocardioides jejuensis</name>
    <dbReference type="NCBI Taxonomy" id="2502782"/>
    <lineage>
        <taxon>Bacteria</taxon>
        <taxon>Bacillati</taxon>
        <taxon>Actinomycetota</taxon>
        <taxon>Actinomycetes</taxon>
        <taxon>Propionibacteriales</taxon>
        <taxon>Nocardioidaceae</taxon>
        <taxon>Nocardioides</taxon>
    </lineage>
</organism>